<organism evidence="5 6">
    <name type="scientific">Romanomermis culicivorax</name>
    <name type="common">Nematode worm</name>
    <dbReference type="NCBI Taxonomy" id="13658"/>
    <lineage>
        <taxon>Eukaryota</taxon>
        <taxon>Metazoa</taxon>
        <taxon>Ecdysozoa</taxon>
        <taxon>Nematoda</taxon>
        <taxon>Enoplea</taxon>
        <taxon>Dorylaimia</taxon>
        <taxon>Mermithida</taxon>
        <taxon>Mermithoidea</taxon>
        <taxon>Mermithidae</taxon>
        <taxon>Romanomermis</taxon>
    </lineage>
</organism>
<feature type="compositionally biased region" description="Polar residues" evidence="3">
    <location>
        <begin position="493"/>
        <end position="506"/>
    </location>
</feature>
<dbReference type="Pfam" id="PF13855">
    <property type="entry name" value="LRR_8"/>
    <property type="match status" value="1"/>
</dbReference>
<dbReference type="InterPro" id="IPR001611">
    <property type="entry name" value="Leu-rich_rpt"/>
</dbReference>
<evidence type="ECO:0000256" key="1">
    <source>
        <dbReference type="ARBA" id="ARBA00022614"/>
    </source>
</evidence>
<keyword evidence="1" id="KW-0433">Leucine-rich repeat</keyword>
<dbReference type="InterPro" id="IPR032675">
    <property type="entry name" value="LRR_dom_sf"/>
</dbReference>
<name>A0A915K546_ROMCU</name>
<feature type="transmembrane region" description="Helical" evidence="4">
    <location>
        <begin position="396"/>
        <end position="418"/>
    </location>
</feature>
<evidence type="ECO:0000256" key="4">
    <source>
        <dbReference type="SAM" id="Phobius"/>
    </source>
</evidence>
<dbReference type="AlphaFoldDB" id="A0A915K546"/>
<proteinExistence type="predicted"/>
<keyword evidence="4" id="KW-0812">Transmembrane</keyword>
<reference evidence="6" key="1">
    <citation type="submission" date="2022-11" db="UniProtKB">
        <authorList>
            <consortium name="WormBaseParasite"/>
        </authorList>
    </citation>
    <scope>IDENTIFICATION</scope>
</reference>
<dbReference type="Proteomes" id="UP000887565">
    <property type="component" value="Unplaced"/>
</dbReference>
<dbReference type="InterPro" id="IPR050333">
    <property type="entry name" value="SLRP"/>
</dbReference>
<keyword evidence="2" id="KW-0677">Repeat</keyword>
<dbReference type="WBParaSite" id="nRc.2.0.1.t33324-RA">
    <property type="protein sequence ID" value="nRc.2.0.1.t33324-RA"/>
    <property type="gene ID" value="nRc.2.0.1.g33324"/>
</dbReference>
<evidence type="ECO:0000313" key="5">
    <source>
        <dbReference type="Proteomes" id="UP000887565"/>
    </source>
</evidence>
<sequence>MNFIVQIFFALISYHFRQRFCQSTNGDECSASLKTVCPKQCRVIENHQLDLDCSPANDFKELIRQLRLAGLPIKLLKINNNPNLINLPGKSFSRLKIEKLDLSKNGLIDINPRAFDQDNQLVDLDLSFNKLTKIPDLKSFRALENLDVSQNRIPSSDVKVESFVGNPRLRFIKIDPDKMLYLQQDALLQKTESNSNIAPNLPAQPKAIAPPPNPIGSFIGASLLTDLVQNLPSLVTTLSATKNIPVTTETEKPVLENKLAAQITPKEAPSLDLARIPPEVINYIKNGGQIPGVPVELLPVLIEQHKSLVEKINVTSNPMSSAPKTISKPLGVSQISKPTKSTIVNKLPPAQVNLYEIWSKNSRAAADVQDLDEASKKTNIDDISASGVREGDSTNLYTILGLSVIGVFIVGSTVYFCWRAKKNRRIEAKRISSIDLISKAIYHYDDFSDTPARKTTFTLNLAPEVTSGAPSKKPQPVSDANRVAHIPPLLLKNDSTIDSGSETTQPLELKKSIP</sequence>
<protein>
    <submittedName>
        <fullName evidence="6">Uncharacterized protein</fullName>
    </submittedName>
</protein>
<keyword evidence="5" id="KW-1185">Reference proteome</keyword>
<feature type="region of interest" description="Disordered" evidence="3">
    <location>
        <begin position="489"/>
        <end position="514"/>
    </location>
</feature>
<dbReference type="PANTHER" id="PTHR45712">
    <property type="entry name" value="AGAP008170-PA"/>
    <property type="match status" value="1"/>
</dbReference>
<keyword evidence="4" id="KW-1133">Transmembrane helix</keyword>
<dbReference type="Gene3D" id="3.80.10.10">
    <property type="entry name" value="Ribonuclease Inhibitor"/>
    <property type="match status" value="1"/>
</dbReference>
<keyword evidence="4" id="KW-0472">Membrane</keyword>
<accession>A0A915K546</accession>
<evidence type="ECO:0000256" key="3">
    <source>
        <dbReference type="SAM" id="MobiDB-lite"/>
    </source>
</evidence>
<dbReference type="PANTHER" id="PTHR45712:SF22">
    <property type="entry name" value="INSULIN-LIKE GROWTH FACTOR-BINDING PROTEIN COMPLEX ACID LABILE SUBUNIT"/>
    <property type="match status" value="1"/>
</dbReference>
<dbReference type="PROSITE" id="PS51450">
    <property type="entry name" value="LRR"/>
    <property type="match status" value="1"/>
</dbReference>
<evidence type="ECO:0000256" key="2">
    <source>
        <dbReference type="ARBA" id="ARBA00022737"/>
    </source>
</evidence>
<dbReference type="SUPFAM" id="SSF52058">
    <property type="entry name" value="L domain-like"/>
    <property type="match status" value="1"/>
</dbReference>
<evidence type="ECO:0000313" key="6">
    <source>
        <dbReference type="WBParaSite" id="nRc.2.0.1.t33324-RA"/>
    </source>
</evidence>